<dbReference type="Proteomes" id="UP000029492">
    <property type="component" value="Chromosome"/>
</dbReference>
<proteinExistence type="predicted"/>
<dbReference type="HOGENOM" id="CLU_1452851_0_0_5"/>
<feature type="compositionally biased region" description="Basic and acidic residues" evidence="1">
    <location>
        <begin position="158"/>
        <end position="167"/>
    </location>
</feature>
<feature type="region of interest" description="Disordered" evidence="1">
    <location>
        <begin position="1"/>
        <end position="104"/>
    </location>
</feature>
<sequence length="186" mass="20310">MSGTDDPRQDGLSQATHGILGSPAIRRAGLDRQQIATPEDDGGRARTAFQRVDTQPADRRAGRQGRESAIRVPPNAERFERAEGRPAGAHPLFRPVGQAPELQLDRRRTPAGRTIHAEMKRCGLRGGLRPEGGSGSFGQPGQVMQREALCQRGLSPEAEQKNKETAHQRIATRSTGLALPERLFRI</sequence>
<evidence type="ECO:0000313" key="2">
    <source>
        <dbReference type="EMBL" id="AIQ91625.1"/>
    </source>
</evidence>
<dbReference type="EMBL" id="CP003811">
    <property type="protein sequence ID" value="AIQ91625.1"/>
    <property type="molecule type" value="Genomic_DNA"/>
</dbReference>
<reference evidence="2 3" key="1">
    <citation type="journal article" date="2014" name="PLoS ONE">
        <title>Genome Information of Methylobacterium oryzae, a Plant-Probiotic Methylotroph in the Phyllosphere.</title>
        <authorList>
            <person name="Kwak M.J."/>
            <person name="Jeong H."/>
            <person name="Madhaiyan M."/>
            <person name="Lee Y."/>
            <person name="Sa T.M."/>
            <person name="Oh T.K."/>
            <person name="Kim J.F."/>
        </authorList>
    </citation>
    <scope>NUCLEOTIDE SEQUENCE [LARGE SCALE GENOMIC DNA]</scope>
    <source>
        <strain evidence="2 3">CBMB20</strain>
    </source>
</reference>
<organism evidence="2 3">
    <name type="scientific">Methylobacterium oryzae CBMB20</name>
    <dbReference type="NCBI Taxonomy" id="693986"/>
    <lineage>
        <taxon>Bacteria</taxon>
        <taxon>Pseudomonadati</taxon>
        <taxon>Pseudomonadota</taxon>
        <taxon>Alphaproteobacteria</taxon>
        <taxon>Hyphomicrobiales</taxon>
        <taxon>Methylobacteriaceae</taxon>
        <taxon>Methylobacterium</taxon>
    </lineage>
</organism>
<protein>
    <submittedName>
        <fullName evidence="2">Protein of unassigned function</fullName>
    </submittedName>
</protein>
<accession>A0A089NYK5</accession>
<name>A0A089NYK5_9HYPH</name>
<feature type="region of interest" description="Disordered" evidence="1">
    <location>
        <begin position="155"/>
        <end position="186"/>
    </location>
</feature>
<evidence type="ECO:0000256" key="1">
    <source>
        <dbReference type="SAM" id="MobiDB-lite"/>
    </source>
</evidence>
<dbReference type="AlphaFoldDB" id="A0A089NYK5"/>
<keyword evidence="3" id="KW-1185">Reference proteome</keyword>
<evidence type="ECO:0000313" key="3">
    <source>
        <dbReference type="Proteomes" id="UP000029492"/>
    </source>
</evidence>
<gene>
    <name evidence="2" type="ORF">MOC_3870</name>
</gene>
<feature type="compositionally biased region" description="Basic and acidic residues" evidence="1">
    <location>
        <begin position="56"/>
        <end position="69"/>
    </location>
</feature>
<dbReference type="KEGG" id="mor:MOC_3870"/>